<proteinExistence type="predicted"/>
<evidence type="ECO:0000313" key="9">
    <source>
        <dbReference type="Proteomes" id="UP001629432"/>
    </source>
</evidence>
<dbReference type="PROSITE" id="PS50110">
    <property type="entry name" value="RESPONSE_REGULATORY"/>
    <property type="match status" value="1"/>
</dbReference>
<feature type="domain" description="HTH luxR-type" evidence="6">
    <location>
        <begin position="153"/>
        <end position="218"/>
    </location>
</feature>
<evidence type="ECO:0000256" key="1">
    <source>
        <dbReference type="ARBA" id="ARBA00022553"/>
    </source>
</evidence>
<keyword evidence="3" id="KW-0238">DNA-binding</keyword>
<protein>
    <submittedName>
        <fullName evidence="8">Response regulator transcription factor</fullName>
    </submittedName>
</protein>
<feature type="domain" description="Response regulatory" evidence="7">
    <location>
        <begin position="6"/>
        <end position="122"/>
    </location>
</feature>
<dbReference type="CDD" id="cd06170">
    <property type="entry name" value="LuxR_C_like"/>
    <property type="match status" value="1"/>
</dbReference>
<dbReference type="PANTHER" id="PTHR43214">
    <property type="entry name" value="TWO-COMPONENT RESPONSE REGULATOR"/>
    <property type="match status" value="1"/>
</dbReference>
<dbReference type="Pfam" id="PF00072">
    <property type="entry name" value="Response_reg"/>
    <property type="match status" value="1"/>
</dbReference>
<evidence type="ECO:0000313" key="8">
    <source>
        <dbReference type="EMBL" id="MFM0640493.1"/>
    </source>
</evidence>
<comment type="caution">
    <text evidence="8">The sequence shown here is derived from an EMBL/GenBank/DDBJ whole genome shotgun (WGS) entry which is preliminary data.</text>
</comment>
<evidence type="ECO:0000256" key="2">
    <source>
        <dbReference type="ARBA" id="ARBA00023015"/>
    </source>
</evidence>
<evidence type="ECO:0000256" key="4">
    <source>
        <dbReference type="ARBA" id="ARBA00023163"/>
    </source>
</evidence>
<evidence type="ECO:0000259" key="6">
    <source>
        <dbReference type="PROSITE" id="PS50043"/>
    </source>
</evidence>
<dbReference type="SUPFAM" id="SSF46894">
    <property type="entry name" value="C-terminal effector domain of the bipartite response regulators"/>
    <property type="match status" value="1"/>
</dbReference>
<gene>
    <name evidence="8" type="ORF">PQQ63_27725</name>
</gene>
<dbReference type="SMART" id="SM00448">
    <property type="entry name" value="REC"/>
    <property type="match status" value="1"/>
</dbReference>
<dbReference type="RefSeq" id="WP_408232158.1">
    <property type="nucleotide sequence ID" value="NZ_JAQQCF010000029.1"/>
</dbReference>
<dbReference type="EMBL" id="JAQQCF010000029">
    <property type="protein sequence ID" value="MFM0640493.1"/>
    <property type="molecule type" value="Genomic_DNA"/>
</dbReference>
<feature type="modified residue" description="4-aspartylphosphate" evidence="5">
    <location>
        <position position="57"/>
    </location>
</feature>
<dbReference type="CDD" id="cd17535">
    <property type="entry name" value="REC_NarL-like"/>
    <property type="match status" value="1"/>
</dbReference>
<keyword evidence="1 5" id="KW-0597">Phosphoprotein</keyword>
<sequence length="224" mass="24419">MTKTMRVVLADDHTLVRAGIRALLRSLTEIEVVAETGDGREAVNLVKLHEPDAVLMDIGMPGLNGLDSTALIVKRHPGVAVIILSMHATQAYVFEALRAGAAGYVLKDAAEEELGLALRAVERGERYLSPRVSKHVIDDYLRRAGGDATPGAKTETFEPLTARQREILQLVAEGRTTRQIAERLNISVKTVETHRTQIMTRLNVHDVAGLTRYAIGIGLVTPES</sequence>
<keyword evidence="9" id="KW-1185">Reference proteome</keyword>
<keyword evidence="2" id="KW-0805">Transcription regulation</keyword>
<accession>A0ABW9DZJ7</accession>
<keyword evidence="4" id="KW-0804">Transcription</keyword>
<evidence type="ECO:0000256" key="5">
    <source>
        <dbReference type="PROSITE-ProRule" id="PRU00169"/>
    </source>
</evidence>
<dbReference type="InterPro" id="IPR039420">
    <property type="entry name" value="WalR-like"/>
</dbReference>
<dbReference type="PANTHER" id="PTHR43214:SF41">
    <property type="entry name" value="NITRATE_NITRITE RESPONSE REGULATOR PROTEIN NARP"/>
    <property type="match status" value="1"/>
</dbReference>
<dbReference type="InterPro" id="IPR011006">
    <property type="entry name" value="CheY-like_superfamily"/>
</dbReference>
<dbReference type="InterPro" id="IPR058245">
    <property type="entry name" value="NreC/VraR/RcsB-like_REC"/>
</dbReference>
<dbReference type="Gene3D" id="3.40.50.2300">
    <property type="match status" value="1"/>
</dbReference>
<dbReference type="InterPro" id="IPR001789">
    <property type="entry name" value="Sig_transdc_resp-reg_receiver"/>
</dbReference>
<dbReference type="Pfam" id="PF00196">
    <property type="entry name" value="GerE"/>
    <property type="match status" value="1"/>
</dbReference>
<dbReference type="PRINTS" id="PR00038">
    <property type="entry name" value="HTHLUXR"/>
</dbReference>
<evidence type="ECO:0000259" key="7">
    <source>
        <dbReference type="PROSITE" id="PS50110"/>
    </source>
</evidence>
<dbReference type="SMART" id="SM00421">
    <property type="entry name" value="HTH_LUXR"/>
    <property type="match status" value="1"/>
</dbReference>
<name>A0ABW9DZJ7_9BURK</name>
<reference evidence="8 9" key="1">
    <citation type="journal article" date="2024" name="Chem. Sci.">
        <title>Discovery of megapolipeptins by genome mining of a Burkholderiales bacteria collection.</title>
        <authorList>
            <person name="Paulo B.S."/>
            <person name="Recchia M.J.J."/>
            <person name="Lee S."/>
            <person name="Fergusson C.H."/>
            <person name="Romanowski S.B."/>
            <person name="Hernandez A."/>
            <person name="Krull N."/>
            <person name="Liu D.Y."/>
            <person name="Cavanagh H."/>
            <person name="Bos A."/>
            <person name="Gray C.A."/>
            <person name="Murphy B.T."/>
            <person name="Linington R.G."/>
            <person name="Eustaquio A.S."/>
        </authorList>
    </citation>
    <scope>NUCLEOTIDE SEQUENCE [LARGE SCALE GENOMIC DNA]</scope>
    <source>
        <strain evidence="8 9">RL17-338-BIC-A</strain>
    </source>
</reference>
<dbReference type="InterPro" id="IPR000792">
    <property type="entry name" value="Tscrpt_reg_LuxR_C"/>
</dbReference>
<organism evidence="8 9">
    <name type="scientific">Paraburkholderia metrosideri</name>
    <dbReference type="NCBI Taxonomy" id="580937"/>
    <lineage>
        <taxon>Bacteria</taxon>
        <taxon>Pseudomonadati</taxon>
        <taxon>Pseudomonadota</taxon>
        <taxon>Betaproteobacteria</taxon>
        <taxon>Burkholderiales</taxon>
        <taxon>Burkholderiaceae</taxon>
        <taxon>Paraburkholderia</taxon>
    </lineage>
</organism>
<dbReference type="Proteomes" id="UP001629432">
    <property type="component" value="Unassembled WGS sequence"/>
</dbReference>
<dbReference type="SUPFAM" id="SSF52172">
    <property type="entry name" value="CheY-like"/>
    <property type="match status" value="1"/>
</dbReference>
<dbReference type="PROSITE" id="PS50043">
    <property type="entry name" value="HTH_LUXR_2"/>
    <property type="match status" value="1"/>
</dbReference>
<evidence type="ECO:0000256" key="3">
    <source>
        <dbReference type="ARBA" id="ARBA00023125"/>
    </source>
</evidence>
<dbReference type="InterPro" id="IPR016032">
    <property type="entry name" value="Sig_transdc_resp-reg_C-effctor"/>
</dbReference>